<dbReference type="GO" id="GO:0006310">
    <property type="term" value="P:DNA recombination"/>
    <property type="evidence" value="ECO:0007669"/>
    <property type="project" value="TreeGrafter"/>
</dbReference>
<dbReference type="AlphaFoldDB" id="A0A917MVG8"/>
<dbReference type="PANTHER" id="PTHR34611">
    <property type="match status" value="1"/>
</dbReference>
<dbReference type="InterPro" id="IPR051699">
    <property type="entry name" value="Rpn/YhgA-like_nuclease"/>
</dbReference>
<dbReference type="EMBL" id="BMIB01000002">
    <property type="protein sequence ID" value="GGH66107.1"/>
    <property type="molecule type" value="Genomic_DNA"/>
</dbReference>
<proteinExistence type="predicted"/>
<protein>
    <recommendedName>
        <fullName evidence="3">Transposase (putative) YhgA-like domain-containing protein</fullName>
    </recommendedName>
</protein>
<organism evidence="1 2">
    <name type="scientific">Filimonas zeae</name>
    <dbReference type="NCBI Taxonomy" id="1737353"/>
    <lineage>
        <taxon>Bacteria</taxon>
        <taxon>Pseudomonadati</taxon>
        <taxon>Bacteroidota</taxon>
        <taxon>Chitinophagia</taxon>
        <taxon>Chitinophagales</taxon>
        <taxon>Chitinophagaceae</taxon>
        <taxon>Filimonas</taxon>
    </lineage>
</organism>
<keyword evidence="2" id="KW-1185">Reference proteome</keyword>
<evidence type="ECO:0000313" key="1">
    <source>
        <dbReference type="EMBL" id="GGH66107.1"/>
    </source>
</evidence>
<dbReference type="PANTHER" id="PTHR34611:SF2">
    <property type="entry name" value="INACTIVE RECOMBINATION-PROMOTING NUCLEASE-LIKE PROTEIN RPNE-RELATED"/>
    <property type="match status" value="1"/>
</dbReference>
<gene>
    <name evidence="1" type="ORF">GCM10011379_19940</name>
</gene>
<dbReference type="Proteomes" id="UP000627292">
    <property type="component" value="Unassembled WGS sequence"/>
</dbReference>
<accession>A0A917MVG8</accession>
<name>A0A917MVG8_9BACT</name>
<sequence length="263" mass="30429">MPNEYDKILRETFKKPKLNLLQQILPVKVISVQPLPAKVQQTIIEREADTVLQITPDKGVPFIVHIEWQSTNDRQMALRMAKYDILLYECYRKNVMGIVIYVGEKKLTMKNSFTFFGQQYTCPIIDIRSLSPQVFLKSDDVGELLLAVLAKEGDRLLTIREVLFKLRIKTKGDITKYKEKIKHLELISQLRGKAFQKQIQKEEENMPITIDIKKDLRYQQGVLETKIESAQKMLEKGIPLAVVKEVTGLSMTRLKAICDKVKH</sequence>
<comment type="caution">
    <text evidence="1">The sequence shown here is derived from an EMBL/GenBank/DDBJ whole genome shotgun (WGS) entry which is preliminary data.</text>
</comment>
<reference evidence="1" key="2">
    <citation type="submission" date="2020-09" db="EMBL/GenBank/DDBJ databases">
        <authorList>
            <person name="Sun Q."/>
            <person name="Zhou Y."/>
        </authorList>
    </citation>
    <scope>NUCLEOTIDE SEQUENCE</scope>
    <source>
        <strain evidence="1">CGMCC 1.15290</strain>
    </source>
</reference>
<reference evidence="1" key="1">
    <citation type="journal article" date="2014" name="Int. J. Syst. Evol. Microbiol.">
        <title>Complete genome sequence of Corynebacterium casei LMG S-19264T (=DSM 44701T), isolated from a smear-ripened cheese.</title>
        <authorList>
            <consortium name="US DOE Joint Genome Institute (JGI-PGF)"/>
            <person name="Walter F."/>
            <person name="Albersmeier A."/>
            <person name="Kalinowski J."/>
            <person name="Ruckert C."/>
        </authorList>
    </citation>
    <scope>NUCLEOTIDE SEQUENCE</scope>
    <source>
        <strain evidence="1">CGMCC 1.15290</strain>
    </source>
</reference>
<dbReference type="GO" id="GO:1990238">
    <property type="term" value="F:double-stranded DNA endonuclease activity"/>
    <property type="evidence" value="ECO:0007669"/>
    <property type="project" value="TreeGrafter"/>
</dbReference>
<evidence type="ECO:0000313" key="2">
    <source>
        <dbReference type="Proteomes" id="UP000627292"/>
    </source>
</evidence>
<evidence type="ECO:0008006" key="3">
    <source>
        <dbReference type="Google" id="ProtNLM"/>
    </source>
</evidence>
<dbReference type="RefSeq" id="WP_188951885.1">
    <property type="nucleotide sequence ID" value="NZ_BMIB01000002.1"/>
</dbReference>